<protein>
    <submittedName>
        <fullName evidence="1">Uncharacterized protein</fullName>
    </submittedName>
</protein>
<gene>
    <name evidence="1" type="ORF">NQ176_g4577</name>
</gene>
<dbReference type="Proteomes" id="UP001143910">
    <property type="component" value="Unassembled WGS sequence"/>
</dbReference>
<accession>A0ACC1NDH8</accession>
<keyword evidence="2" id="KW-1185">Reference proteome</keyword>
<name>A0ACC1NDH8_9HYPO</name>
<dbReference type="EMBL" id="JANJQO010000508">
    <property type="protein sequence ID" value="KAJ2977083.1"/>
    <property type="molecule type" value="Genomic_DNA"/>
</dbReference>
<reference evidence="1" key="1">
    <citation type="submission" date="2022-08" db="EMBL/GenBank/DDBJ databases">
        <title>Genome Sequence of Lecanicillium fungicola.</title>
        <authorList>
            <person name="Buettner E."/>
        </authorList>
    </citation>
    <scope>NUCLEOTIDE SEQUENCE</scope>
    <source>
        <strain evidence="1">Babe33</strain>
    </source>
</reference>
<sequence length="396" mass="45068">MSSEDMRFTAFECFSEQDGDFLSARMLQPTPTMQFSRRCTDNGRHGVIEIFETYGRALRHLRKDFETAGKWTSAQTFVALWACEFLALYELINPTSPCNWMDHGRGMGLLVLGYIVQRKRCFLEQRRWWTVPWQGISSRRTFLSRVTDFLCEVPGLMEDVDILLLRRSQGLDVEVIAENLEDKLRDRVLRLANLLNRWDLEHPFVCREVPLPPGSATSFGMDDKLLFETILWYDNIEFCRTMVGFNAVILLLYSMCDAVGLSEISVAGAGSPDDNHQYTNPIVVPLQGTKAAHALEYSLLGGDLIETVLSEKAARRDIVAQEEWKTSKFVHFVAAVMAMTFIIRLPALGKRELKYQTAAMPGKAYQVDRRNALLTTNMNSPGILPSMPLEMRVFGL</sequence>
<organism evidence="1 2">
    <name type="scientific">Zarea fungicola</name>
    <dbReference type="NCBI Taxonomy" id="93591"/>
    <lineage>
        <taxon>Eukaryota</taxon>
        <taxon>Fungi</taxon>
        <taxon>Dikarya</taxon>
        <taxon>Ascomycota</taxon>
        <taxon>Pezizomycotina</taxon>
        <taxon>Sordariomycetes</taxon>
        <taxon>Hypocreomycetidae</taxon>
        <taxon>Hypocreales</taxon>
        <taxon>Cordycipitaceae</taxon>
        <taxon>Zarea</taxon>
    </lineage>
</organism>
<evidence type="ECO:0000313" key="1">
    <source>
        <dbReference type="EMBL" id="KAJ2977083.1"/>
    </source>
</evidence>
<evidence type="ECO:0000313" key="2">
    <source>
        <dbReference type="Proteomes" id="UP001143910"/>
    </source>
</evidence>
<proteinExistence type="predicted"/>
<comment type="caution">
    <text evidence="1">The sequence shown here is derived from an EMBL/GenBank/DDBJ whole genome shotgun (WGS) entry which is preliminary data.</text>
</comment>